<proteinExistence type="predicted"/>
<gene>
    <name evidence="1" type="ORF">DILT_LOCUS5632</name>
</gene>
<accession>A0A3P7LUC5</accession>
<evidence type="ECO:0000313" key="1">
    <source>
        <dbReference type="EMBL" id="VDN09801.1"/>
    </source>
</evidence>
<dbReference type="EMBL" id="UYRU01047816">
    <property type="protein sequence ID" value="VDN09801.1"/>
    <property type="molecule type" value="Genomic_DNA"/>
</dbReference>
<organism evidence="1 2">
    <name type="scientific">Dibothriocephalus latus</name>
    <name type="common">Fish tapeworm</name>
    <name type="synonym">Diphyllobothrium latum</name>
    <dbReference type="NCBI Taxonomy" id="60516"/>
    <lineage>
        <taxon>Eukaryota</taxon>
        <taxon>Metazoa</taxon>
        <taxon>Spiralia</taxon>
        <taxon>Lophotrochozoa</taxon>
        <taxon>Platyhelminthes</taxon>
        <taxon>Cestoda</taxon>
        <taxon>Eucestoda</taxon>
        <taxon>Diphyllobothriidea</taxon>
        <taxon>Diphyllobothriidae</taxon>
        <taxon>Dibothriocephalus</taxon>
    </lineage>
</organism>
<keyword evidence="2" id="KW-1185">Reference proteome</keyword>
<evidence type="ECO:0000313" key="2">
    <source>
        <dbReference type="Proteomes" id="UP000281553"/>
    </source>
</evidence>
<protein>
    <submittedName>
        <fullName evidence="1">Uncharacterized protein</fullName>
    </submittedName>
</protein>
<sequence length="168" mass="18708">MGTFGKAIEDMGLSEYKVLLSAAQVIKEAIPEIQSVVVNVSQLRMAFENVQNRRNLTESINALMAELEEVKKIVSNDDTLLAPVPGIYQDLVKQFLAQLQIDLSDQQFSRLGIRNNPLEEQAKKLAMGNRYVPEPRFSAGLPPNPRPLPHNGVSASDRAVFGRTFQPY</sequence>
<name>A0A3P7LUC5_DIBLA</name>
<dbReference type="Proteomes" id="UP000281553">
    <property type="component" value="Unassembled WGS sequence"/>
</dbReference>
<dbReference type="AlphaFoldDB" id="A0A3P7LUC5"/>
<reference evidence="1 2" key="1">
    <citation type="submission" date="2018-11" db="EMBL/GenBank/DDBJ databases">
        <authorList>
            <consortium name="Pathogen Informatics"/>
        </authorList>
    </citation>
    <scope>NUCLEOTIDE SEQUENCE [LARGE SCALE GENOMIC DNA]</scope>
</reference>